<keyword evidence="1" id="KW-0449">Lipoprotein</keyword>
<protein>
    <submittedName>
        <fullName evidence="1">Lipoprotein</fullName>
    </submittedName>
</protein>
<accession>A0A077FD04</accession>
<sequence length="114" mass="12071">MMPVVNLRARGSGADRLSAAGHVSRGFICGSGLVLIGLLITGCAGKVEPEVRTVRVEVPVQVPCRAPDIAVPPWAAAGLKRGDSLEVKVRALLAERRQRIGYEKLLETATAACR</sequence>
<evidence type="ECO:0000313" key="1">
    <source>
        <dbReference type="EMBL" id="AIL61186.1"/>
    </source>
</evidence>
<reference evidence="1 2" key="1">
    <citation type="submission" date="2014-07" db="EMBL/GenBank/DDBJ databases">
        <authorList>
            <person name="Lee K."/>
            <person name="Lim J.Y."/>
            <person name="Hwang I."/>
        </authorList>
    </citation>
    <scope>NUCLEOTIDE SEQUENCE [LARGE SCALE GENOMIC DNA]</scope>
    <source>
        <strain evidence="1 2">KL28</strain>
    </source>
</reference>
<dbReference type="KEGG" id="palk:PSAKL28_19650"/>
<name>A0A077FD04_9PSED</name>
<dbReference type="Proteomes" id="UP000028931">
    <property type="component" value="Chromosome"/>
</dbReference>
<proteinExistence type="predicted"/>
<dbReference type="HOGENOM" id="CLU_149341_0_0_6"/>
<dbReference type="eggNOG" id="ENOG5033IZZ">
    <property type="taxonomic scope" value="Bacteria"/>
</dbReference>
<evidence type="ECO:0000313" key="2">
    <source>
        <dbReference type="Proteomes" id="UP000028931"/>
    </source>
</evidence>
<dbReference type="EMBL" id="CP009048">
    <property type="protein sequence ID" value="AIL61186.1"/>
    <property type="molecule type" value="Genomic_DNA"/>
</dbReference>
<gene>
    <name evidence="1" type="ORF">PSAKL28_19650</name>
</gene>
<dbReference type="AlphaFoldDB" id="A0A077FD04"/>
<organism evidence="1 2">
    <name type="scientific">Pseudomonas alkylphenolica</name>
    <dbReference type="NCBI Taxonomy" id="237609"/>
    <lineage>
        <taxon>Bacteria</taxon>
        <taxon>Pseudomonadati</taxon>
        <taxon>Pseudomonadota</taxon>
        <taxon>Gammaproteobacteria</taxon>
        <taxon>Pseudomonadales</taxon>
        <taxon>Pseudomonadaceae</taxon>
        <taxon>Pseudomonas</taxon>
    </lineage>
</organism>